<dbReference type="EMBL" id="JAHRIP010009887">
    <property type="protein sequence ID" value="MEQ2283205.1"/>
    <property type="molecule type" value="Genomic_DNA"/>
</dbReference>
<gene>
    <name evidence="2" type="ORF">AMECASPLE_008872</name>
</gene>
<organism evidence="2 3">
    <name type="scientific">Ameca splendens</name>
    <dbReference type="NCBI Taxonomy" id="208324"/>
    <lineage>
        <taxon>Eukaryota</taxon>
        <taxon>Metazoa</taxon>
        <taxon>Chordata</taxon>
        <taxon>Craniata</taxon>
        <taxon>Vertebrata</taxon>
        <taxon>Euteleostomi</taxon>
        <taxon>Actinopterygii</taxon>
        <taxon>Neopterygii</taxon>
        <taxon>Teleostei</taxon>
        <taxon>Neoteleostei</taxon>
        <taxon>Acanthomorphata</taxon>
        <taxon>Ovalentaria</taxon>
        <taxon>Atherinomorphae</taxon>
        <taxon>Cyprinodontiformes</taxon>
        <taxon>Goodeidae</taxon>
        <taxon>Ameca</taxon>
    </lineage>
</organism>
<accession>A0ABV0XPA4</accession>
<feature type="region of interest" description="Disordered" evidence="1">
    <location>
        <begin position="44"/>
        <end position="69"/>
    </location>
</feature>
<name>A0ABV0XPA4_9TELE</name>
<keyword evidence="3" id="KW-1185">Reference proteome</keyword>
<sequence length="105" mass="11365">MRTTKSRHMTLPVRRSWGPTLEQGLGSGLIREHLEAGLLLAGPDRAKPEQETRGHPLVGPPPGGGTMRDRCKEDWAVDEGGDLGGPTYRCLGWLVECHLARGEGA</sequence>
<reference evidence="2 3" key="1">
    <citation type="submission" date="2021-06" db="EMBL/GenBank/DDBJ databases">
        <authorList>
            <person name="Palmer J.M."/>
        </authorList>
    </citation>
    <scope>NUCLEOTIDE SEQUENCE [LARGE SCALE GENOMIC DNA]</scope>
    <source>
        <strain evidence="2 3">AS_MEX2019</strain>
        <tissue evidence="2">Muscle</tissue>
    </source>
</reference>
<evidence type="ECO:0000256" key="1">
    <source>
        <dbReference type="SAM" id="MobiDB-lite"/>
    </source>
</evidence>
<evidence type="ECO:0000313" key="2">
    <source>
        <dbReference type="EMBL" id="MEQ2283205.1"/>
    </source>
</evidence>
<protein>
    <submittedName>
        <fullName evidence="2">Uncharacterized protein</fullName>
    </submittedName>
</protein>
<evidence type="ECO:0000313" key="3">
    <source>
        <dbReference type="Proteomes" id="UP001469553"/>
    </source>
</evidence>
<feature type="compositionally biased region" description="Basic and acidic residues" evidence="1">
    <location>
        <begin position="44"/>
        <end position="54"/>
    </location>
</feature>
<proteinExistence type="predicted"/>
<dbReference type="Proteomes" id="UP001469553">
    <property type="component" value="Unassembled WGS sequence"/>
</dbReference>
<comment type="caution">
    <text evidence="2">The sequence shown here is derived from an EMBL/GenBank/DDBJ whole genome shotgun (WGS) entry which is preliminary data.</text>
</comment>